<name>A0ABW6TTX3_9ACTN</name>
<keyword evidence="3" id="KW-1185">Reference proteome</keyword>
<keyword evidence="1" id="KW-0472">Membrane</keyword>
<dbReference type="EMBL" id="JBIAUT010000001">
    <property type="protein sequence ID" value="MFF4215272.1"/>
    <property type="molecule type" value="Genomic_DNA"/>
</dbReference>
<sequence length="62" mass="6523">MTSMPSVAHAGDGPRLPNVLIVALATGYVAGYTAAFNGNDTKSLIVQLAVPTVAWLLKARRR</sequence>
<accession>A0ABW6TTX3</accession>
<protein>
    <submittedName>
        <fullName evidence="2">Uncharacterized protein</fullName>
    </submittedName>
</protein>
<evidence type="ECO:0000313" key="2">
    <source>
        <dbReference type="EMBL" id="MFF4215272.1"/>
    </source>
</evidence>
<dbReference type="RefSeq" id="WP_388623886.1">
    <property type="nucleotide sequence ID" value="NZ_JBIAUT010000001.1"/>
</dbReference>
<reference evidence="2 3" key="1">
    <citation type="submission" date="2024-10" db="EMBL/GenBank/DDBJ databases">
        <title>The Natural Products Discovery Center: Release of the First 8490 Sequenced Strains for Exploring Actinobacteria Biosynthetic Diversity.</title>
        <authorList>
            <person name="Kalkreuter E."/>
            <person name="Kautsar S.A."/>
            <person name="Yang D."/>
            <person name="Bader C.D."/>
            <person name="Teijaro C.N."/>
            <person name="Fluegel L."/>
            <person name="Davis C.M."/>
            <person name="Simpson J.R."/>
            <person name="Lauterbach L."/>
            <person name="Steele A.D."/>
            <person name="Gui C."/>
            <person name="Meng S."/>
            <person name="Li G."/>
            <person name="Viehrig K."/>
            <person name="Ye F."/>
            <person name="Su P."/>
            <person name="Kiefer A.F."/>
            <person name="Nichols A."/>
            <person name="Cepeda A.J."/>
            <person name="Yan W."/>
            <person name="Fan B."/>
            <person name="Jiang Y."/>
            <person name="Adhikari A."/>
            <person name="Zheng C.-J."/>
            <person name="Schuster L."/>
            <person name="Cowan T.M."/>
            <person name="Smanski M.J."/>
            <person name="Chevrette M.G."/>
            <person name="De Carvalho L.P.S."/>
            <person name="Shen B."/>
        </authorList>
    </citation>
    <scope>NUCLEOTIDE SEQUENCE [LARGE SCALE GENOMIC DNA]</scope>
    <source>
        <strain evidence="2 3">NPDC001650</strain>
    </source>
</reference>
<proteinExistence type="predicted"/>
<evidence type="ECO:0000256" key="1">
    <source>
        <dbReference type="SAM" id="Phobius"/>
    </source>
</evidence>
<comment type="caution">
    <text evidence="2">The sequence shown here is derived from an EMBL/GenBank/DDBJ whole genome shotgun (WGS) entry which is preliminary data.</text>
</comment>
<dbReference type="Proteomes" id="UP001602123">
    <property type="component" value="Unassembled WGS sequence"/>
</dbReference>
<evidence type="ECO:0000313" key="3">
    <source>
        <dbReference type="Proteomes" id="UP001602123"/>
    </source>
</evidence>
<organism evidence="2 3">
    <name type="scientific">Streptomyces nondiastaticus</name>
    <dbReference type="NCBI Taxonomy" id="3154512"/>
    <lineage>
        <taxon>Bacteria</taxon>
        <taxon>Bacillati</taxon>
        <taxon>Actinomycetota</taxon>
        <taxon>Actinomycetes</taxon>
        <taxon>Kitasatosporales</taxon>
        <taxon>Streptomycetaceae</taxon>
        <taxon>Streptomyces</taxon>
    </lineage>
</organism>
<feature type="transmembrane region" description="Helical" evidence="1">
    <location>
        <begin position="16"/>
        <end position="35"/>
    </location>
</feature>
<gene>
    <name evidence="2" type="ORF">ACFYZM_03185</name>
</gene>
<keyword evidence="1" id="KW-0812">Transmembrane</keyword>
<keyword evidence="1" id="KW-1133">Transmembrane helix</keyword>